<evidence type="ECO:0000313" key="2">
    <source>
        <dbReference type="Proteomes" id="UP000225351"/>
    </source>
</evidence>
<proteinExistence type="predicted"/>
<name>A0A1Z1LWH4_9CAUD</name>
<organism evidence="1 2">
    <name type="scientific">Synechococcus phage S-H35</name>
    <dbReference type="NCBI Taxonomy" id="1983572"/>
    <lineage>
        <taxon>Viruses</taxon>
        <taxon>Duplodnaviria</taxon>
        <taxon>Heunggongvirae</taxon>
        <taxon>Uroviricota</taxon>
        <taxon>Caudoviricetes</taxon>
        <taxon>Pantevenvirales</taxon>
        <taxon>Kyanoviridae</taxon>
        <taxon>Shandvirus</taxon>
        <taxon>Shandvirus sh35</taxon>
    </lineage>
</organism>
<dbReference type="RefSeq" id="YP_010090395.1">
    <property type="nucleotide sequence ID" value="NC_055719.1"/>
</dbReference>
<evidence type="ECO:0000313" key="1">
    <source>
        <dbReference type="EMBL" id="ARW57009.1"/>
    </source>
</evidence>
<protein>
    <submittedName>
        <fullName evidence="1">Uncharacterized protein</fullName>
    </submittedName>
</protein>
<dbReference type="GeneID" id="65107867"/>
<dbReference type="Proteomes" id="UP000225351">
    <property type="component" value="Segment"/>
</dbReference>
<dbReference type="KEGG" id="vg:65107867"/>
<reference evidence="1 2" key="1">
    <citation type="submission" date="2017-04" db="EMBL/GenBank/DDBJ databases">
        <title>Isolation and Genetic Analysis of a Novel Cyanophage S-H35 from the Bohai Sea.</title>
        <authorList>
            <person name="Xu X."/>
        </authorList>
    </citation>
    <scope>NUCLEOTIDE SEQUENCE [LARGE SCALE GENOMIC DNA]</scope>
</reference>
<sequence length="50" mass="5985">MSKKYIVSYQKAFGFSVREEKEFANEEDAKWFSRAMKRAQYITTILEEKA</sequence>
<accession>A0A1Z1LWH4</accession>
<keyword evidence="2" id="KW-1185">Reference proteome</keyword>
<dbReference type="EMBL" id="KY945241">
    <property type="protein sequence ID" value="ARW57009.1"/>
    <property type="molecule type" value="Genomic_RNA"/>
</dbReference>